<gene>
    <name evidence="1" type="ORF">DES52_103298</name>
</gene>
<protein>
    <submittedName>
        <fullName evidence="1">Uncharacterized protein</fullName>
    </submittedName>
</protein>
<accession>A0A318S9Q9</accession>
<evidence type="ECO:0000313" key="1">
    <source>
        <dbReference type="EMBL" id="PYE55465.1"/>
    </source>
</evidence>
<reference evidence="1 2" key="1">
    <citation type="submission" date="2018-06" db="EMBL/GenBank/DDBJ databases">
        <title>Genomic Encyclopedia of Type Strains, Phase IV (KMG-IV): sequencing the most valuable type-strain genomes for metagenomic binning, comparative biology and taxonomic classification.</title>
        <authorList>
            <person name="Goeker M."/>
        </authorList>
    </citation>
    <scope>NUCLEOTIDE SEQUENCE [LARGE SCALE GENOMIC DNA]</scope>
    <source>
        <strain evidence="1 2">DSM 18048</strain>
    </source>
</reference>
<sequence>MPFLVRLHCYAPRASREKIPSLQDMDTKRAANVAMGLLGVGALVTPLHPLT</sequence>
<dbReference type="EMBL" id="QJSX01000003">
    <property type="protein sequence ID" value="PYE55465.1"/>
    <property type="molecule type" value="Genomic_DNA"/>
</dbReference>
<keyword evidence="2" id="KW-1185">Reference proteome</keyword>
<dbReference type="RefSeq" id="WP_211317866.1">
    <property type="nucleotide sequence ID" value="NZ_QJSX01000003.1"/>
</dbReference>
<comment type="caution">
    <text evidence="1">The sequence shown here is derived from an EMBL/GenBank/DDBJ whole genome shotgun (WGS) entry which is preliminary data.</text>
</comment>
<name>A0A318S9Q9_9DEIO</name>
<dbReference type="AlphaFoldDB" id="A0A318S9Q9"/>
<organism evidence="1 2">
    <name type="scientific">Deinococcus yavapaiensis KR-236</name>
    <dbReference type="NCBI Taxonomy" id="694435"/>
    <lineage>
        <taxon>Bacteria</taxon>
        <taxon>Thermotogati</taxon>
        <taxon>Deinococcota</taxon>
        <taxon>Deinococci</taxon>
        <taxon>Deinococcales</taxon>
        <taxon>Deinococcaceae</taxon>
        <taxon>Deinococcus</taxon>
    </lineage>
</organism>
<dbReference type="Proteomes" id="UP000248326">
    <property type="component" value="Unassembled WGS sequence"/>
</dbReference>
<proteinExistence type="predicted"/>
<evidence type="ECO:0000313" key="2">
    <source>
        <dbReference type="Proteomes" id="UP000248326"/>
    </source>
</evidence>